<protein>
    <submittedName>
        <fullName evidence="1">Uncharacterized protein</fullName>
    </submittedName>
</protein>
<accession>A0ACB7H8J1</accession>
<keyword evidence="2" id="KW-1185">Reference proteome</keyword>
<reference evidence="2" key="1">
    <citation type="journal article" date="2016" name="Nat. Biotechnol.">
        <title>Sequencing wild and cultivated cassava and related species reveals extensive interspecific hybridization and genetic diversity.</title>
        <authorList>
            <person name="Bredeson J.V."/>
            <person name="Lyons J.B."/>
            <person name="Prochnik S.E."/>
            <person name="Wu G.A."/>
            <person name="Ha C.M."/>
            <person name="Edsinger-Gonzales E."/>
            <person name="Grimwood J."/>
            <person name="Schmutz J."/>
            <person name="Rabbi I.Y."/>
            <person name="Egesi C."/>
            <person name="Nauluvula P."/>
            <person name="Lebot V."/>
            <person name="Ndunguru J."/>
            <person name="Mkamilo G."/>
            <person name="Bart R.S."/>
            <person name="Setter T.L."/>
            <person name="Gleadow R.M."/>
            <person name="Kulakow P."/>
            <person name="Ferguson M.E."/>
            <person name="Rounsley S."/>
            <person name="Rokhsar D.S."/>
        </authorList>
    </citation>
    <scope>NUCLEOTIDE SEQUENCE [LARGE SCALE GENOMIC DNA]</scope>
    <source>
        <strain evidence="2">cv. AM560-2</strain>
    </source>
</reference>
<gene>
    <name evidence="1" type="ORF">MANES_08G004105v8</name>
</gene>
<sequence length="171" mass="19714">MGHRHLFSTSQMFEGEQDQLVVKYLRKHTSYFPHLPLHFLALHLHLCCQILVQLLMNPHGFCSLLTPTLKNITHLRHESKVHFGGRVALFKCWQNRVFRTHLQKHLILLGWVLACLERLTLTCPMQVTFGEEGSWVSLAPFFFLTNIGLERDLPLLLLLTLLLKNLINGGG</sequence>
<evidence type="ECO:0000313" key="1">
    <source>
        <dbReference type="EMBL" id="KAG8648501.1"/>
    </source>
</evidence>
<proteinExistence type="predicted"/>
<dbReference type="EMBL" id="CM004394">
    <property type="protein sequence ID" value="KAG8648501.1"/>
    <property type="molecule type" value="Genomic_DNA"/>
</dbReference>
<comment type="caution">
    <text evidence="1">The sequence shown here is derived from an EMBL/GenBank/DDBJ whole genome shotgun (WGS) entry which is preliminary data.</text>
</comment>
<name>A0ACB7H8J1_MANES</name>
<organism evidence="1 2">
    <name type="scientific">Manihot esculenta</name>
    <name type="common">Cassava</name>
    <name type="synonym">Jatropha manihot</name>
    <dbReference type="NCBI Taxonomy" id="3983"/>
    <lineage>
        <taxon>Eukaryota</taxon>
        <taxon>Viridiplantae</taxon>
        <taxon>Streptophyta</taxon>
        <taxon>Embryophyta</taxon>
        <taxon>Tracheophyta</taxon>
        <taxon>Spermatophyta</taxon>
        <taxon>Magnoliopsida</taxon>
        <taxon>eudicotyledons</taxon>
        <taxon>Gunneridae</taxon>
        <taxon>Pentapetalae</taxon>
        <taxon>rosids</taxon>
        <taxon>fabids</taxon>
        <taxon>Malpighiales</taxon>
        <taxon>Euphorbiaceae</taxon>
        <taxon>Crotonoideae</taxon>
        <taxon>Manihoteae</taxon>
        <taxon>Manihot</taxon>
    </lineage>
</organism>
<dbReference type="Proteomes" id="UP000091857">
    <property type="component" value="Chromosome 8"/>
</dbReference>
<evidence type="ECO:0000313" key="2">
    <source>
        <dbReference type="Proteomes" id="UP000091857"/>
    </source>
</evidence>